<dbReference type="AlphaFoldDB" id="A0A419DDW6"/>
<proteinExistence type="predicted"/>
<dbReference type="PANTHER" id="PTHR36700">
    <property type="entry name" value="CRISPR SYSTEM CMR SUBUNIT CMR4"/>
    <property type="match status" value="1"/>
</dbReference>
<dbReference type="GO" id="GO:0051607">
    <property type="term" value="P:defense response to virus"/>
    <property type="evidence" value="ECO:0007669"/>
    <property type="project" value="UniProtKB-KW"/>
</dbReference>
<comment type="caution">
    <text evidence="3">The sequence shown here is derived from an EMBL/GenBank/DDBJ whole genome shotgun (WGS) entry which is preliminary data.</text>
</comment>
<sequence length="300" mass="33057">MADPFDKRTYYAITLDPVHIGTGGYRLGRVDNTITREPGTNLPKIPGSSISGATRAYTAMHPDIDKYPSCAGKGGEGGDSHCGEPDCKVCVPFGFSRKSGTSFQGLAQFFDARILFFPVHSMIGPVWVTSPSVISEFTTVQDINPEKFRAINRVYDKQLNFGWLMLNHDSPSKADIDLSFLNTCEVCKVIKERAYLVSDKLFSRIVNDNLEVRTSVAINPATGAAEDGALYTYEAIPRATVMWFDVVYNKPEYFRIDGQEISVDVQANVKKGLEYLKTLGVGGMNTRGMGRLNILNLGGR</sequence>
<evidence type="ECO:0000313" key="4">
    <source>
        <dbReference type="Proteomes" id="UP000285655"/>
    </source>
</evidence>
<dbReference type="Proteomes" id="UP000285655">
    <property type="component" value="Unassembled WGS sequence"/>
</dbReference>
<evidence type="ECO:0000259" key="2">
    <source>
        <dbReference type="Pfam" id="PF03787"/>
    </source>
</evidence>
<organism evidence="3 4">
    <name type="scientific">candidate division WS5 bacterium</name>
    <dbReference type="NCBI Taxonomy" id="2093353"/>
    <lineage>
        <taxon>Bacteria</taxon>
        <taxon>candidate division WS5</taxon>
    </lineage>
</organism>
<dbReference type="NCBIfam" id="TIGR02580">
    <property type="entry name" value="cas_RAMP_Cmr4"/>
    <property type="match status" value="1"/>
</dbReference>
<accession>A0A419DDW6</accession>
<dbReference type="Pfam" id="PF03787">
    <property type="entry name" value="RAMPs"/>
    <property type="match status" value="1"/>
</dbReference>
<evidence type="ECO:0000313" key="3">
    <source>
        <dbReference type="EMBL" id="RJO61288.1"/>
    </source>
</evidence>
<reference evidence="3 4" key="1">
    <citation type="journal article" date="2017" name="ISME J.">
        <title>Energy and carbon metabolisms in a deep terrestrial subsurface fluid microbial community.</title>
        <authorList>
            <person name="Momper L."/>
            <person name="Jungbluth S.P."/>
            <person name="Lee M.D."/>
            <person name="Amend J.P."/>
        </authorList>
    </citation>
    <scope>NUCLEOTIDE SEQUENCE [LARGE SCALE GENOMIC DNA]</scope>
    <source>
        <strain evidence="3">SURF_29</strain>
    </source>
</reference>
<evidence type="ECO:0000256" key="1">
    <source>
        <dbReference type="ARBA" id="ARBA00023118"/>
    </source>
</evidence>
<protein>
    <submittedName>
        <fullName evidence="3">Type III-B CRISPR module RAMP protein Cmr4</fullName>
    </submittedName>
</protein>
<dbReference type="PANTHER" id="PTHR36700:SF1">
    <property type="entry name" value="CRISPR SYSTEM CMR SUBUNIT CMR4"/>
    <property type="match status" value="1"/>
</dbReference>
<keyword evidence="1" id="KW-0051">Antiviral defense</keyword>
<dbReference type="InterPro" id="IPR013410">
    <property type="entry name" value="CRISPR-assoc_RAMP_Cmr4"/>
</dbReference>
<feature type="domain" description="CRISPR type III-associated protein" evidence="2">
    <location>
        <begin position="14"/>
        <end position="292"/>
    </location>
</feature>
<dbReference type="InterPro" id="IPR005537">
    <property type="entry name" value="RAMP_III_fam"/>
</dbReference>
<gene>
    <name evidence="3" type="primary">cmr4</name>
    <name evidence="3" type="ORF">C4544_03265</name>
</gene>
<name>A0A419DDW6_9BACT</name>
<dbReference type="EMBL" id="QZJW01000022">
    <property type="protein sequence ID" value="RJO61288.1"/>
    <property type="molecule type" value="Genomic_DNA"/>
</dbReference>